<dbReference type="EMBL" id="FLRD01001151">
    <property type="protein sequence ID" value="SBT56641.1"/>
    <property type="molecule type" value="Genomic_DNA"/>
</dbReference>
<organism evidence="2 3">
    <name type="scientific">Plasmodium ovale wallikeri</name>
    <dbReference type="NCBI Taxonomy" id="864142"/>
    <lineage>
        <taxon>Eukaryota</taxon>
        <taxon>Sar</taxon>
        <taxon>Alveolata</taxon>
        <taxon>Apicomplexa</taxon>
        <taxon>Aconoidasida</taxon>
        <taxon>Haemosporida</taxon>
        <taxon>Plasmodiidae</taxon>
        <taxon>Plasmodium</taxon>
        <taxon>Plasmodium (Plasmodium)</taxon>
    </lineage>
</organism>
<dbReference type="Proteomes" id="UP000078555">
    <property type="component" value="Unassembled WGS sequence"/>
</dbReference>
<dbReference type="InterPro" id="IPR008780">
    <property type="entry name" value="Plasmodium_Vir"/>
</dbReference>
<protein>
    <submittedName>
        <fullName evidence="2">PIR Superfamily Protein</fullName>
    </submittedName>
</protein>
<evidence type="ECO:0000313" key="2">
    <source>
        <dbReference type="EMBL" id="SBT56641.1"/>
    </source>
</evidence>
<keyword evidence="3" id="KW-1185">Reference proteome</keyword>
<dbReference type="Pfam" id="PF05795">
    <property type="entry name" value="Plasmodium_Vir"/>
    <property type="match status" value="2"/>
</dbReference>
<sequence>MPGESPEAPDEFSGVPLITLPSEKFYNDIKKDNSDLSNYSHLCDTSNVYNYPNEAKKICEKILRYLDKYPVLRDSNSEYDVCNLLNYWIYDTLANIFGAENTTKIEIAFGSLQMIWSYPNSKLQKTSYYNKCKPDFNIFKHVDWKKIRELYEYYVDYTALYGTAKTYSTKCEEYYQKIESKKSLYDHFGNSCFNDKYDCPELYIKCKNYSPYNVLYELPCHSKIEAKRAPLKASSSHNPPGKEQGAGDHVLSPGLPAVETGSGKEMTQENFETGTKIGHSVLGVAPALLTANALYRYTPIGSWFRKFGGYSQSGISDMDEFSSYTQGSGDIFADSAENYISYQPI</sequence>
<accession>A0A1A9AKN1</accession>
<evidence type="ECO:0000313" key="3">
    <source>
        <dbReference type="Proteomes" id="UP000078555"/>
    </source>
</evidence>
<feature type="region of interest" description="Disordered" evidence="1">
    <location>
        <begin position="231"/>
        <end position="253"/>
    </location>
</feature>
<evidence type="ECO:0000256" key="1">
    <source>
        <dbReference type="SAM" id="MobiDB-lite"/>
    </source>
</evidence>
<dbReference type="AlphaFoldDB" id="A0A1A9AKN1"/>
<proteinExistence type="predicted"/>
<reference evidence="3" key="1">
    <citation type="submission" date="2016-05" db="EMBL/GenBank/DDBJ databases">
        <authorList>
            <person name="Naeem Raeece"/>
        </authorList>
    </citation>
    <scope>NUCLEOTIDE SEQUENCE [LARGE SCALE GENOMIC DNA]</scope>
</reference>
<gene>
    <name evidence="2" type="ORF">POVWA1_077430</name>
</gene>
<name>A0A1A9AKN1_PLAOA</name>